<feature type="transmembrane region" description="Helical" evidence="1">
    <location>
        <begin position="446"/>
        <end position="471"/>
    </location>
</feature>
<feature type="transmembrane region" description="Helical" evidence="1">
    <location>
        <begin position="381"/>
        <end position="407"/>
    </location>
</feature>
<keyword evidence="1" id="KW-0812">Transmembrane</keyword>
<dbReference type="Proteomes" id="UP000034922">
    <property type="component" value="Unassembled WGS sequence"/>
</dbReference>
<comment type="caution">
    <text evidence="2">The sequence shown here is derived from an EMBL/GenBank/DDBJ whole genome shotgun (WGS) entry which is preliminary data.</text>
</comment>
<organism evidence="2 3">
    <name type="scientific">Candidatus Woesebacteria bacterium GW2011_GWC2_45_9</name>
    <dbReference type="NCBI Taxonomy" id="1618589"/>
    <lineage>
        <taxon>Bacteria</taxon>
        <taxon>Candidatus Woeseibacteriota</taxon>
    </lineage>
</organism>
<protein>
    <submittedName>
        <fullName evidence="2">Uncharacterized protein</fullName>
    </submittedName>
</protein>
<reference evidence="2 3" key="1">
    <citation type="journal article" date="2015" name="Nature">
        <title>rRNA introns, odd ribosomes, and small enigmatic genomes across a large radiation of phyla.</title>
        <authorList>
            <person name="Brown C.T."/>
            <person name="Hug L.A."/>
            <person name="Thomas B.C."/>
            <person name="Sharon I."/>
            <person name="Castelle C.J."/>
            <person name="Singh A."/>
            <person name="Wilkins M.J."/>
            <person name="Williams K.H."/>
            <person name="Banfield J.F."/>
        </authorList>
    </citation>
    <scope>NUCLEOTIDE SEQUENCE [LARGE SCALE GENOMIC DNA]</scope>
</reference>
<evidence type="ECO:0000256" key="1">
    <source>
        <dbReference type="SAM" id="Phobius"/>
    </source>
</evidence>
<dbReference type="EMBL" id="LCLM01000018">
    <property type="protein sequence ID" value="KKU17032.1"/>
    <property type="molecule type" value="Genomic_DNA"/>
</dbReference>
<dbReference type="STRING" id="1618589.UX25_C0018G0013"/>
<dbReference type="PATRIC" id="fig|1618589.3.peg.322"/>
<name>A0A0G1N9L3_9BACT</name>
<sequence length="760" mass="79788">MNSDEARLLIEAWNYFDSHPKEKFWEGLPGISRDEFYRLMPVITGIENLVEAKNYLGRVAQGRISETVPGTIIEKAKEGEIPKPYLEDARRATASVRAWLKNIKPKGQESLAFRQVAAAQVKAELARIEESRTERPKIETAPLKTPAPIPETIATSFPPEESVPFGIKITPAALKAFGESVGKAGGIPFKLVSFFAPPKVLARTPQATAALASAMSLSQISAKAQDLPEIEKKHFLRIVENLRQAEFSFYGQVRLSRTIISVREITILMGPEFGMTQGEAVALVRGGAPSGRGPSFISGVGRQIFGGLAQRAVTKAATKAVTSALTKAEVSITTKAVAVAAGAPAGPVGIAIGLAVGWLVDKAKDLGSWLIRNAPKVAIGLGALLFGTGFALNSSLLMGTGGLVGFGGLVGQAGGVGPALSRAGGFASSVITGITSLAVASIATPLIVALISIPVLVAIILFIINSGAYIVPPSSFSVLEENPHIGIVKEVSPSGPFENSNLPLTVTYTITITAKRGTLTNIGFEHKCGAIAKNSTNSCPAPLPQSIPQEISPVEPYVFTYTQTYSGSSYRDSLVINTFTVTADTPETTGASASGVASIIIGNPPTGCYKVAGTWPANERAAIMAATSNLVGRSPTFVARLCAAYSQVNLYYDPSKVCGVWGCAPGGNVIYFNSAGLGNTHNATYILAHESGHVLAYGSPNLYQAYLAFPGTLGELPVCTYGGTEPAEGFAEAIARYAVGSACLANEPNNKSFVETHIFR</sequence>
<proteinExistence type="predicted"/>
<feature type="transmembrane region" description="Helical" evidence="1">
    <location>
        <begin position="419"/>
        <end position="439"/>
    </location>
</feature>
<dbReference type="AlphaFoldDB" id="A0A0G1N9L3"/>
<feature type="transmembrane region" description="Helical" evidence="1">
    <location>
        <begin position="336"/>
        <end position="360"/>
    </location>
</feature>
<keyword evidence="1" id="KW-1133">Transmembrane helix</keyword>
<gene>
    <name evidence="2" type="ORF">UX25_C0018G0013</name>
</gene>
<keyword evidence="1" id="KW-0472">Membrane</keyword>
<evidence type="ECO:0000313" key="2">
    <source>
        <dbReference type="EMBL" id="KKU17032.1"/>
    </source>
</evidence>
<accession>A0A0G1N9L3</accession>
<evidence type="ECO:0000313" key="3">
    <source>
        <dbReference type="Proteomes" id="UP000034922"/>
    </source>
</evidence>